<sequence>MGTTQQLLPVIKGHMPFLRQKNASPRSATLSHCRASQFQLFRVWPGGVGDLAASEPQRRLSHDCGDVLT</sequence>
<protein>
    <submittedName>
        <fullName evidence="1">Uncharacterized protein</fullName>
    </submittedName>
</protein>
<evidence type="ECO:0000313" key="1">
    <source>
        <dbReference type="EMBL" id="ELW62002.1"/>
    </source>
</evidence>
<name>L9KLL1_TUPCH</name>
<proteinExistence type="predicted"/>
<reference evidence="2" key="1">
    <citation type="submission" date="2012-07" db="EMBL/GenBank/DDBJ databases">
        <title>Genome of the Chinese tree shrew, a rising model animal genetically related to primates.</title>
        <authorList>
            <person name="Zhang G."/>
            <person name="Fan Y."/>
            <person name="Yao Y."/>
            <person name="Huang Z."/>
        </authorList>
    </citation>
    <scope>NUCLEOTIDE SEQUENCE [LARGE SCALE GENOMIC DNA]</scope>
</reference>
<dbReference type="EMBL" id="KB320843">
    <property type="protein sequence ID" value="ELW62002.1"/>
    <property type="molecule type" value="Genomic_DNA"/>
</dbReference>
<dbReference type="InParanoid" id="L9KLL1"/>
<dbReference type="Proteomes" id="UP000011518">
    <property type="component" value="Unassembled WGS sequence"/>
</dbReference>
<gene>
    <name evidence="1" type="ORF">TREES_T100004305</name>
</gene>
<evidence type="ECO:0000313" key="2">
    <source>
        <dbReference type="Proteomes" id="UP000011518"/>
    </source>
</evidence>
<keyword evidence="2" id="KW-1185">Reference proteome</keyword>
<organism evidence="1 2">
    <name type="scientific">Tupaia chinensis</name>
    <name type="common">Chinese tree shrew</name>
    <name type="synonym">Tupaia belangeri chinensis</name>
    <dbReference type="NCBI Taxonomy" id="246437"/>
    <lineage>
        <taxon>Eukaryota</taxon>
        <taxon>Metazoa</taxon>
        <taxon>Chordata</taxon>
        <taxon>Craniata</taxon>
        <taxon>Vertebrata</taxon>
        <taxon>Euteleostomi</taxon>
        <taxon>Mammalia</taxon>
        <taxon>Eutheria</taxon>
        <taxon>Euarchontoglires</taxon>
        <taxon>Scandentia</taxon>
        <taxon>Tupaiidae</taxon>
        <taxon>Tupaia</taxon>
    </lineage>
</organism>
<dbReference type="AlphaFoldDB" id="L9KLL1"/>
<accession>L9KLL1</accession>
<reference evidence="2" key="2">
    <citation type="journal article" date="2013" name="Nat. Commun.">
        <title>Genome of the Chinese tree shrew.</title>
        <authorList>
            <person name="Fan Y."/>
            <person name="Huang Z.Y."/>
            <person name="Cao C.C."/>
            <person name="Chen C.S."/>
            <person name="Chen Y.X."/>
            <person name="Fan D.D."/>
            <person name="He J."/>
            <person name="Hou H.L."/>
            <person name="Hu L."/>
            <person name="Hu X.T."/>
            <person name="Jiang X.T."/>
            <person name="Lai R."/>
            <person name="Lang Y.S."/>
            <person name="Liang B."/>
            <person name="Liao S.G."/>
            <person name="Mu D."/>
            <person name="Ma Y.Y."/>
            <person name="Niu Y.Y."/>
            <person name="Sun X.Q."/>
            <person name="Xia J.Q."/>
            <person name="Xiao J."/>
            <person name="Xiong Z.Q."/>
            <person name="Xu L."/>
            <person name="Yang L."/>
            <person name="Zhang Y."/>
            <person name="Zhao W."/>
            <person name="Zhao X.D."/>
            <person name="Zheng Y.T."/>
            <person name="Zhou J.M."/>
            <person name="Zhu Y.B."/>
            <person name="Zhang G.J."/>
            <person name="Wang J."/>
            <person name="Yao Y.G."/>
        </authorList>
    </citation>
    <scope>NUCLEOTIDE SEQUENCE [LARGE SCALE GENOMIC DNA]</scope>
</reference>